<feature type="compositionally biased region" description="Gly residues" evidence="1">
    <location>
        <begin position="313"/>
        <end position="322"/>
    </location>
</feature>
<feature type="compositionally biased region" description="Basic residues" evidence="1">
    <location>
        <begin position="323"/>
        <end position="339"/>
    </location>
</feature>
<feature type="compositionally biased region" description="Basic and acidic residues" evidence="1">
    <location>
        <begin position="263"/>
        <end position="280"/>
    </location>
</feature>
<dbReference type="EMBL" id="ML143413">
    <property type="protein sequence ID" value="TBU29462.1"/>
    <property type="molecule type" value="Genomic_DNA"/>
</dbReference>
<feature type="compositionally biased region" description="Basic and acidic residues" evidence="1">
    <location>
        <begin position="199"/>
        <end position="216"/>
    </location>
</feature>
<feature type="compositionally biased region" description="Basic and acidic residues" evidence="1">
    <location>
        <begin position="172"/>
        <end position="189"/>
    </location>
</feature>
<feature type="compositionally biased region" description="Pro residues" evidence="1">
    <location>
        <begin position="129"/>
        <end position="141"/>
    </location>
</feature>
<evidence type="ECO:0000256" key="1">
    <source>
        <dbReference type="SAM" id="MobiDB-lite"/>
    </source>
</evidence>
<proteinExistence type="predicted"/>
<dbReference type="AlphaFoldDB" id="A0A4Q9MSD5"/>
<feature type="region of interest" description="Disordered" evidence="1">
    <location>
        <begin position="1"/>
        <end position="339"/>
    </location>
</feature>
<dbReference type="OrthoDB" id="2751399at2759"/>
<accession>A0A4Q9MSD5</accession>
<dbReference type="Proteomes" id="UP000292957">
    <property type="component" value="Unassembled WGS sequence"/>
</dbReference>
<feature type="compositionally biased region" description="Basic and acidic residues" evidence="1">
    <location>
        <begin position="1"/>
        <end position="19"/>
    </location>
</feature>
<feature type="compositionally biased region" description="Basic and acidic residues" evidence="1">
    <location>
        <begin position="66"/>
        <end position="100"/>
    </location>
</feature>
<reference evidence="2" key="1">
    <citation type="submission" date="2019-01" db="EMBL/GenBank/DDBJ databases">
        <title>Draft genome sequences of three monokaryotic isolates of the white-rot basidiomycete fungus Dichomitus squalens.</title>
        <authorList>
            <consortium name="DOE Joint Genome Institute"/>
            <person name="Lopez S.C."/>
            <person name="Andreopoulos B."/>
            <person name="Pangilinan J."/>
            <person name="Lipzen A."/>
            <person name="Riley R."/>
            <person name="Ahrendt S."/>
            <person name="Ng V."/>
            <person name="Barry K."/>
            <person name="Daum C."/>
            <person name="Grigoriev I.V."/>
            <person name="Hilden K.S."/>
            <person name="Makela M.R."/>
            <person name="de Vries R.P."/>
        </authorList>
    </citation>
    <scope>NUCLEOTIDE SEQUENCE [LARGE SCALE GENOMIC DNA]</scope>
    <source>
        <strain evidence="2">OM18370.1</strain>
    </source>
</reference>
<organism evidence="2">
    <name type="scientific">Dichomitus squalens</name>
    <dbReference type="NCBI Taxonomy" id="114155"/>
    <lineage>
        <taxon>Eukaryota</taxon>
        <taxon>Fungi</taxon>
        <taxon>Dikarya</taxon>
        <taxon>Basidiomycota</taxon>
        <taxon>Agaricomycotina</taxon>
        <taxon>Agaricomycetes</taxon>
        <taxon>Polyporales</taxon>
        <taxon>Polyporaceae</taxon>
        <taxon>Dichomitus</taxon>
    </lineage>
</organism>
<protein>
    <submittedName>
        <fullName evidence="2">Uncharacterized protein</fullName>
    </submittedName>
</protein>
<feature type="compositionally biased region" description="Basic and acidic residues" evidence="1">
    <location>
        <begin position="110"/>
        <end position="123"/>
    </location>
</feature>
<gene>
    <name evidence="2" type="ORF">BD311DRAFT_272724</name>
</gene>
<sequence length="339" mass="37320">MRHPHDEPTSDRSRSDRAGRRPSVIPNESMRRPVNDSPVNERGPSRQSRFGPPSTPVEPGAPRIWQTRDEALQMPRSNEDSILREPRDIADRLMRDDRSAWRSFGPSRDGLPRKRVDHLEEQSGRSFAPPQPSSHPLPDVPPRQDRAATPPLATDRRDQESVLVDIPAVGKVHPDRARLLDGPEKEKTSKPVRIRRPAKSPDRGFQDRPPSVEDGRYGNLPAKPNDGRLGMNMLPPRDRSSPPAVAQNGYRPAIKRGTSLLERLNDPPPHDVASLRERVDISAADGGGPSIQHQTMDFDGDGARGGGDDARGRGPGGSGGGPGRRRPMKARRGGRRNGP</sequence>
<name>A0A4Q9MSD5_9APHY</name>
<evidence type="ECO:0000313" key="2">
    <source>
        <dbReference type="EMBL" id="TBU29462.1"/>
    </source>
</evidence>